<dbReference type="PANTHER" id="PTHR43547:SF2">
    <property type="entry name" value="HYBRID SIGNAL TRANSDUCTION HISTIDINE KINASE C"/>
    <property type="match status" value="1"/>
</dbReference>
<protein>
    <recommendedName>
        <fullName evidence="3">histidine kinase</fullName>
        <ecNumber evidence="3">2.7.13.3</ecNumber>
    </recommendedName>
</protein>
<evidence type="ECO:0000256" key="6">
    <source>
        <dbReference type="ARBA" id="ARBA00022777"/>
    </source>
</evidence>
<keyword evidence="10" id="KW-0489">Methyltransferase</keyword>
<dbReference type="EC" id="2.7.13.3" evidence="3"/>
<feature type="domain" description="PAC" evidence="9">
    <location>
        <begin position="89"/>
        <end position="141"/>
    </location>
</feature>
<dbReference type="PRINTS" id="PR00344">
    <property type="entry name" value="BCTRLSENSOR"/>
</dbReference>
<dbReference type="AlphaFoldDB" id="A0A0G3BSH7"/>
<dbReference type="Gene3D" id="3.30.450.20">
    <property type="entry name" value="PAS domain"/>
    <property type="match status" value="1"/>
</dbReference>
<feature type="domain" description="Histidine kinase" evidence="7">
    <location>
        <begin position="159"/>
        <end position="376"/>
    </location>
</feature>
<dbReference type="PANTHER" id="PTHR43547">
    <property type="entry name" value="TWO-COMPONENT HISTIDINE KINASE"/>
    <property type="match status" value="1"/>
</dbReference>
<comment type="catalytic activity">
    <reaction evidence="1">
        <text>ATP + protein L-histidine = ADP + protein N-phospho-L-histidine.</text>
        <dbReference type="EC" id="2.7.13.3"/>
    </reaction>
</comment>
<dbReference type="Pfam" id="PF13426">
    <property type="entry name" value="PAS_9"/>
    <property type="match status" value="1"/>
</dbReference>
<dbReference type="SMART" id="SM00388">
    <property type="entry name" value="HisKA"/>
    <property type="match status" value="1"/>
</dbReference>
<dbReference type="Pfam" id="PF00512">
    <property type="entry name" value="HisKA"/>
    <property type="match status" value="1"/>
</dbReference>
<dbReference type="SUPFAM" id="SSF47384">
    <property type="entry name" value="Homodimeric domain of signal transducing histidine kinase"/>
    <property type="match status" value="1"/>
</dbReference>
<evidence type="ECO:0000256" key="5">
    <source>
        <dbReference type="ARBA" id="ARBA00022679"/>
    </source>
</evidence>
<dbReference type="GO" id="GO:0032259">
    <property type="term" value="P:methylation"/>
    <property type="evidence" value="ECO:0007669"/>
    <property type="project" value="UniProtKB-KW"/>
</dbReference>
<dbReference type="GO" id="GO:0005886">
    <property type="term" value="C:plasma membrane"/>
    <property type="evidence" value="ECO:0007669"/>
    <property type="project" value="UniProtKB-SubCell"/>
</dbReference>
<dbReference type="Gene3D" id="3.30.565.10">
    <property type="entry name" value="Histidine kinase-like ATPase, C-terminal domain"/>
    <property type="match status" value="1"/>
</dbReference>
<evidence type="ECO:0000256" key="1">
    <source>
        <dbReference type="ARBA" id="ARBA00000085"/>
    </source>
</evidence>
<keyword evidence="11" id="KW-1185">Reference proteome</keyword>
<organism evidence="10 11">
    <name type="scientific">Caldimonas brevitalea</name>
    <dbReference type="NCBI Taxonomy" id="413882"/>
    <lineage>
        <taxon>Bacteria</taxon>
        <taxon>Pseudomonadati</taxon>
        <taxon>Pseudomonadota</taxon>
        <taxon>Betaproteobacteria</taxon>
        <taxon>Burkholderiales</taxon>
        <taxon>Sphaerotilaceae</taxon>
        <taxon>Caldimonas</taxon>
    </lineage>
</organism>
<dbReference type="CDD" id="cd00130">
    <property type="entry name" value="PAS"/>
    <property type="match status" value="1"/>
</dbReference>
<dbReference type="STRING" id="413882.AAW51_4267"/>
<dbReference type="InterPro" id="IPR004358">
    <property type="entry name" value="Sig_transdc_His_kin-like_C"/>
</dbReference>
<dbReference type="Pfam" id="PF02518">
    <property type="entry name" value="HATPase_c"/>
    <property type="match status" value="1"/>
</dbReference>
<dbReference type="CDD" id="cd00075">
    <property type="entry name" value="HATPase"/>
    <property type="match status" value="1"/>
</dbReference>
<dbReference type="OrthoDB" id="8552871at2"/>
<dbReference type="InterPro" id="IPR005467">
    <property type="entry name" value="His_kinase_dom"/>
</dbReference>
<keyword evidence="5 10" id="KW-0808">Transferase</keyword>
<dbReference type="InterPro" id="IPR036097">
    <property type="entry name" value="HisK_dim/P_sf"/>
</dbReference>
<reference evidence="10 11" key="1">
    <citation type="submission" date="2015-05" db="EMBL/GenBank/DDBJ databases">
        <authorList>
            <person name="Tang B."/>
            <person name="Yu Y."/>
        </authorList>
    </citation>
    <scope>NUCLEOTIDE SEQUENCE [LARGE SCALE GENOMIC DNA]</scope>
    <source>
        <strain evidence="10 11">DSM 7029</strain>
    </source>
</reference>
<dbReference type="InterPro" id="IPR000014">
    <property type="entry name" value="PAS"/>
</dbReference>
<evidence type="ECO:0000256" key="3">
    <source>
        <dbReference type="ARBA" id="ARBA00012438"/>
    </source>
</evidence>
<gene>
    <name evidence="10" type="ORF">AAW51_4267</name>
</gene>
<dbReference type="PROSITE" id="PS50113">
    <property type="entry name" value="PAC"/>
    <property type="match status" value="1"/>
</dbReference>
<dbReference type="Gene3D" id="1.10.287.130">
    <property type="match status" value="1"/>
</dbReference>
<comment type="subcellular location">
    <subcellularLocation>
        <location evidence="2">Cell inner membrane</location>
        <topology evidence="2">Multi-pass membrane protein</topology>
    </subcellularLocation>
</comment>
<dbReference type="InterPro" id="IPR003661">
    <property type="entry name" value="HisK_dim/P_dom"/>
</dbReference>
<dbReference type="SUPFAM" id="SSF55785">
    <property type="entry name" value="PYP-like sensor domain (PAS domain)"/>
    <property type="match status" value="1"/>
</dbReference>
<evidence type="ECO:0000259" key="7">
    <source>
        <dbReference type="PROSITE" id="PS50109"/>
    </source>
</evidence>
<dbReference type="PROSITE" id="PS50112">
    <property type="entry name" value="PAS"/>
    <property type="match status" value="1"/>
</dbReference>
<sequence>METEPAVHALAGRVPDLLAMWLQQSREYVVLVIDTAGTVEYASEGSRHVLGYAPSDLVGQPISVLFTPEDLELGLDVHETAVARSAGDTEDDRWHVRRDGSRIWVSGAVQALRDEQGRLVAFVKVLRDRTDICTTIEALERRVTALLQEQEATRVFLGGLAHELRNPLTPLANVAHLLRLTGGDAGTPPYVQIIERQLMQMQRLIDDMTDMTRRDADRIELRLEPVELQAVTLTAVDSCRAAADARRQNLECLMPSGPVTLTVDRLRYTQIVVNLVNNAIKFTPPGGRIWVKGSVEAHHAVLTVEDTGVGIDADTLPRIFELFTQGGRSQDSENGGLGVGLALVKDLVQLHNGTVEVRSGGSKQGSAFTVKLPLEQAR</sequence>
<name>A0A0G3BSH7_9BURK</name>
<dbReference type="GO" id="GO:0008168">
    <property type="term" value="F:methyltransferase activity"/>
    <property type="evidence" value="ECO:0007669"/>
    <property type="project" value="UniProtKB-KW"/>
</dbReference>
<dbReference type="SUPFAM" id="SSF55874">
    <property type="entry name" value="ATPase domain of HSP90 chaperone/DNA topoisomerase II/histidine kinase"/>
    <property type="match status" value="1"/>
</dbReference>
<evidence type="ECO:0000259" key="8">
    <source>
        <dbReference type="PROSITE" id="PS50112"/>
    </source>
</evidence>
<evidence type="ECO:0000259" key="9">
    <source>
        <dbReference type="PROSITE" id="PS50113"/>
    </source>
</evidence>
<dbReference type="InterPro" id="IPR035965">
    <property type="entry name" value="PAS-like_dom_sf"/>
</dbReference>
<dbReference type="RefSeq" id="WP_053013830.1">
    <property type="nucleotide sequence ID" value="NZ_CP011371.1"/>
</dbReference>
<dbReference type="InterPro" id="IPR036890">
    <property type="entry name" value="HATPase_C_sf"/>
</dbReference>
<evidence type="ECO:0000313" key="11">
    <source>
        <dbReference type="Proteomes" id="UP000035352"/>
    </source>
</evidence>
<dbReference type="GO" id="GO:0000155">
    <property type="term" value="F:phosphorelay sensor kinase activity"/>
    <property type="evidence" value="ECO:0007669"/>
    <property type="project" value="InterPro"/>
</dbReference>
<evidence type="ECO:0000256" key="4">
    <source>
        <dbReference type="ARBA" id="ARBA00022553"/>
    </source>
</evidence>
<dbReference type="CDD" id="cd00082">
    <property type="entry name" value="HisKA"/>
    <property type="match status" value="1"/>
</dbReference>
<dbReference type="Proteomes" id="UP000035352">
    <property type="component" value="Chromosome"/>
</dbReference>
<proteinExistence type="predicted"/>
<dbReference type="SMART" id="SM00387">
    <property type="entry name" value="HATPase_c"/>
    <property type="match status" value="1"/>
</dbReference>
<dbReference type="EMBL" id="CP011371">
    <property type="protein sequence ID" value="AKJ30958.1"/>
    <property type="molecule type" value="Genomic_DNA"/>
</dbReference>
<dbReference type="InterPro" id="IPR003594">
    <property type="entry name" value="HATPase_dom"/>
</dbReference>
<dbReference type="KEGG" id="pbh:AAW51_4267"/>
<dbReference type="PROSITE" id="PS50109">
    <property type="entry name" value="HIS_KIN"/>
    <property type="match status" value="1"/>
</dbReference>
<dbReference type="FunFam" id="3.30.565.10:FF:000006">
    <property type="entry name" value="Sensor histidine kinase WalK"/>
    <property type="match status" value="1"/>
</dbReference>
<evidence type="ECO:0000256" key="2">
    <source>
        <dbReference type="ARBA" id="ARBA00004429"/>
    </source>
</evidence>
<keyword evidence="6" id="KW-0418">Kinase</keyword>
<dbReference type="PATRIC" id="fig|413882.6.peg.4462"/>
<dbReference type="NCBIfam" id="TIGR00229">
    <property type="entry name" value="sensory_box"/>
    <property type="match status" value="1"/>
</dbReference>
<accession>A0A0G3BSH7</accession>
<dbReference type="SMART" id="SM00091">
    <property type="entry name" value="PAS"/>
    <property type="match status" value="1"/>
</dbReference>
<evidence type="ECO:0000313" key="10">
    <source>
        <dbReference type="EMBL" id="AKJ30958.1"/>
    </source>
</evidence>
<dbReference type="InterPro" id="IPR000700">
    <property type="entry name" value="PAS-assoc_C"/>
</dbReference>
<feature type="domain" description="PAS" evidence="8">
    <location>
        <begin position="30"/>
        <end position="85"/>
    </location>
</feature>
<keyword evidence="4" id="KW-0597">Phosphoprotein</keyword>